<feature type="domain" description="Acyltransferase 3" evidence="9">
    <location>
        <begin position="27"/>
        <end position="360"/>
    </location>
</feature>
<keyword evidence="10" id="KW-0808">Transferase</keyword>
<keyword evidence="6 8" id="KW-0472">Membrane</keyword>
<dbReference type="RefSeq" id="WP_184777318.1">
    <property type="nucleotide sequence ID" value="NZ_JACHMG010000001.1"/>
</dbReference>
<feature type="transmembrane region" description="Helical" evidence="8">
    <location>
        <begin position="313"/>
        <end position="334"/>
    </location>
</feature>
<feature type="transmembrane region" description="Helical" evidence="8">
    <location>
        <begin position="239"/>
        <end position="258"/>
    </location>
</feature>
<accession>A0A840IP99</accession>
<comment type="subcellular location">
    <subcellularLocation>
        <location evidence="1">Cell membrane</location>
        <topology evidence="1">Multi-pass membrane protein</topology>
    </subcellularLocation>
</comment>
<keyword evidence="3" id="KW-1003">Cell membrane</keyword>
<feature type="transmembrane region" description="Helical" evidence="8">
    <location>
        <begin position="65"/>
        <end position="84"/>
    </location>
</feature>
<evidence type="ECO:0000256" key="7">
    <source>
        <dbReference type="SAM" id="MobiDB-lite"/>
    </source>
</evidence>
<evidence type="ECO:0000256" key="4">
    <source>
        <dbReference type="ARBA" id="ARBA00022692"/>
    </source>
</evidence>
<gene>
    <name evidence="10" type="ORF">BJY18_000507</name>
</gene>
<reference evidence="10 11" key="1">
    <citation type="submission" date="2020-08" db="EMBL/GenBank/DDBJ databases">
        <title>Sequencing the genomes of 1000 actinobacteria strains.</title>
        <authorList>
            <person name="Klenk H.-P."/>
        </authorList>
    </citation>
    <scope>NUCLEOTIDE SEQUENCE [LARGE SCALE GENOMIC DNA]</scope>
    <source>
        <strain evidence="10 11">DSM 45859</strain>
    </source>
</reference>
<dbReference type="EMBL" id="JACHMG010000001">
    <property type="protein sequence ID" value="MBB4683022.1"/>
    <property type="molecule type" value="Genomic_DNA"/>
</dbReference>
<evidence type="ECO:0000256" key="8">
    <source>
        <dbReference type="SAM" id="Phobius"/>
    </source>
</evidence>
<keyword evidence="11" id="KW-1185">Reference proteome</keyword>
<dbReference type="Proteomes" id="UP000581769">
    <property type="component" value="Unassembled WGS sequence"/>
</dbReference>
<dbReference type="AlphaFoldDB" id="A0A840IP99"/>
<evidence type="ECO:0000313" key="11">
    <source>
        <dbReference type="Proteomes" id="UP000581769"/>
    </source>
</evidence>
<name>A0A840IP99_9PSEU</name>
<evidence type="ECO:0000256" key="2">
    <source>
        <dbReference type="ARBA" id="ARBA00007400"/>
    </source>
</evidence>
<feature type="transmembrane region" description="Helical" evidence="8">
    <location>
        <begin position="273"/>
        <end position="292"/>
    </location>
</feature>
<feature type="transmembrane region" description="Helical" evidence="8">
    <location>
        <begin position="30"/>
        <end position="50"/>
    </location>
</feature>
<feature type="transmembrane region" description="Helical" evidence="8">
    <location>
        <begin position="96"/>
        <end position="114"/>
    </location>
</feature>
<keyword evidence="4 8" id="KW-0812">Transmembrane</keyword>
<evidence type="ECO:0000256" key="1">
    <source>
        <dbReference type="ARBA" id="ARBA00004651"/>
    </source>
</evidence>
<comment type="caution">
    <text evidence="10">The sequence shown here is derived from an EMBL/GenBank/DDBJ whole genome shotgun (WGS) entry which is preliminary data.</text>
</comment>
<dbReference type="Pfam" id="PF01757">
    <property type="entry name" value="Acyl_transf_3"/>
    <property type="match status" value="1"/>
</dbReference>
<feature type="transmembrane region" description="Helical" evidence="8">
    <location>
        <begin position="206"/>
        <end position="227"/>
    </location>
</feature>
<proteinExistence type="inferred from homology"/>
<feature type="region of interest" description="Disordered" evidence="7">
    <location>
        <begin position="1"/>
        <end position="20"/>
    </location>
</feature>
<evidence type="ECO:0000256" key="6">
    <source>
        <dbReference type="ARBA" id="ARBA00023136"/>
    </source>
</evidence>
<keyword evidence="5 8" id="KW-1133">Transmembrane helix</keyword>
<dbReference type="GO" id="GO:0016413">
    <property type="term" value="F:O-acetyltransferase activity"/>
    <property type="evidence" value="ECO:0007669"/>
    <property type="project" value="TreeGrafter"/>
</dbReference>
<keyword evidence="10" id="KW-0012">Acyltransferase</keyword>
<dbReference type="PANTHER" id="PTHR40074">
    <property type="entry name" value="O-ACETYLTRANSFERASE WECH"/>
    <property type="match status" value="1"/>
</dbReference>
<organism evidence="10 11">
    <name type="scientific">Amycolatopsis jiangsuensis</name>
    <dbReference type="NCBI Taxonomy" id="1181879"/>
    <lineage>
        <taxon>Bacteria</taxon>
        <taxon>Bacillati</taxon>
        <taxon>Actinomycetota</taxon>
        <taxon>Actinomycetes</taxon>
        <taxon>Pseudonocardiales</taxon>
        <taxon>Pseudonocardiaceae</taxon>
        <taxon>Amycolatopsis</taxon>
    </lineage>
</organism>
<dbReference type="GO" id="GO:0009246">
    <property type="term" value="P:enterobacterial common antigen biosynthetic process"/>
    <property type="evidence" value="ECO:0007669"/>
    <property type="project" value="TreeGrafter"/>
</dbReference>
<feature type="transmembrane region" description="Helical" evidence="8">
    <location>
        <begin position="340"/>
        <end position="362"/>
    </location>
</feature>
<comment type="similarity">
    <text evidence="2">Belongs to the acyltransferase 3 family.</text>
</comment>
<evidence type="ECO:0000256" key="5">
    <source>
        <dbReference type="ARBA" id="ARBA00022989"/>
    </source>
</evidence>
<dbReference type="PANTHER" id="PTHR40074:SF2">
    <property type="entry name" value="O-ACETYLTRANSFERASE WECH"/>
    <property type="match status" value="1"/>
</dbReference>
<feature type="transmembrane region" description="Helical" evidence="8">
    <location>
        <begin position="142"/>
        <end position="162"/>
    </location>
</feature>
<dbReference type="GO" id="GO:0005886">
    <property type="term" value="C:plasma membrane"/>
    <property type="evidence" value="ECO:0007669"/>
    <property type="project" value="UniProtKB-SubCell"/>
</dbReference>
<feature type="transmembrane region" description="Helical" evidence="8">
    <location>
        <begin position="174"/>
        <end position="194"/>
    </location>
</feature>
<dbReference type="InterPro" id="IPR002656">
    <property type="entry name" value="Acyl_transf_3_dom"/>
</dbReference>
<sequence length="381" mass="42722">MTTTEMPRAHAEEPAPAPAAKSPHLRQLDLYRVLTFAVVIFIHVLVATTYPEDVPAGAFEVPLHFARAAFFALTTFVLMFQYRSRPLQAKKFWRRRVPLVAVPYVVWSVLYWAYSMLTSPQPVGPLSGQLRALLIEIGTGTAWYHLYFLLVTLQVYLLFPLLLKLVGLIRRHPLPVLAVSGVVQIAVMVFLSYPPESLDYGVLSRFFVTLLPYQFYSVLGMVTAVHLETVHDWLRGHVRWVVAALVAGLVITETGYFLSVRHGVWPESAADAYRPYLLPWIVAAVCGLYLAGSRWAEGRQRAGRFVSWAVDRSFAVFLSHPLALALLAPLISFVGDRYGAPWTTFVIYPLTVALTFAIVTVLRRVPWSKALTGRARVRASA</sequence>
<protein>
    <submittedName>
        <fullName evidence="10">Surface polysaccharide O-acyltransferase-like enzyme</fullName>
    </submittedName>
</protein>
<evidence type="ECO:0000259" key="9">
    <source>
        <dbReference type="Pfam" id="PF01757"/>
    </source>
</evidence>
<evidence type="ECO:0000256" key="3">
    <source>
        <dbReference type="ARBA" id="ARBA00022475"/>
    </source>
</evidence>
<evidence type="ECO:0000313" key="10">
    <source>
        <dbReference type="EMBL" id="MBB4683022.1"/>
    </source>
</evidence>